<organism evidence="2 3">
    <name type="scientific">Pseudomassariella vexata</name>
    <dbReference type="NCBI Taxonomy" id="1141098"/>
    <lineage>
        <taxon>Eukaryota</taxon>
        <taxon>Fungi</taxon>
        <taxon>Dikarya</taxon>
        <taxon>Ascomycota</taxon>
        <taxon>Pezizomycotina</taxon>
        <taxon>Sordariomycetes</taxon>
        <taxon>Xylariomycetidae</taxon>
        <taxon>Amphisphaeriales</taxon>
        <taxon>Pseudomassariaceae</taxon>
        <taxon>Pseudomassariella</taxon>
    </lineage>
</organism>
<name>A0A1Y2DSP4_9PEZI</name>
<keyword evidence="3" id="KW-1185">Reference proteome</keyword>
<comment type="caution">
    <text evidence="2">The sequence shown here is derived from an EMBL/GenBank/DDBJ whole genome shotgun (WGS) entry which is preliminary data.</text>
</comment>
<feature type="compositionally biased region" description="Pro residues" evidence="1">
    <location>
        <begin position="93"/>
        <end position="103"/>
    </location>
</feature>
<dbReference type="GeneID" id="63780259"/>
<protein>
    <submittedName>
        <fullName evidence="2">Uncharacterized protein</fullName>
    </submittedName>
</protein>
<proteinExistence type="predicted"/>
<dbReference type="RefSeq" id="XP_040714124.1">
    <property type="nucleotide sequence ID" value="XM_040864047.1"/>
</dbReference>
<feature type="compositionally biased region" description="Polar residues" evidence="1">
    <location>
        <begin position="74"/>
        <end position="85"/>
    </location>
</feature>
<sequence length="279" mass="30169">MPPQYSGGISNYHYSNPGKPLPAPYSDSMVNGQYYQQTIEPHRMPPQQQQQQQHYNIQPPQVEDVYYMRTTHTPPLQPGSYSSSPVEEGYNMYPPPSMQPPTPQHHQPQFQPKHHHPQQQLDFFASPYHHQATPPQPISSAEHFDSDYNALGVYSADEEQYAFNHGPSPPPPTSGPNGLPGGGDSAHFYAAHFANEALGQDPVLDPQLEGMMLKGDGEGATAAVDAGQGTITAGGGGIETANADLGGGVGVEEDWTTEPINVDETNINELLGTGEASET</sequence>
<dbReference type="Proteomes" id="UP000193689">
    <property type="component" value="Unassembled WGS sequence"/>
</dbReference>
<evidence type="ECO:0000256" key="1">
    <source>
        <dbReference type="SAM" id="MobiDB-lite"/>
    </source>
</evidence>
<feature type="region of interest" description="Disordered" evidence="1">
    <location>
        <begin position="1"/>
        <end position="29"/>
    </location>
</feature>
<feature type="region of interest" description="Disordered" evidence="1">
    <location>
        <begin position="74"/>
        <end position="117"/>
    </location>
</feature>
<evidence type="ECO:0000313" key="3">
    <source>
        <dbReference type="Proteomes" id="UP000193689"/>
    </source>
</evidence>
<dbReference type="InParanoid" id="A0A1Y2DSP4"/>
<gene>
    <name evidence="2" type="ORF">BCR38DRAFT_486557</name>
</gene>
<evidence type="ECO:0000313" key="2">
    <source>
        <dbReference type="EMBL" id="ORY62288.1"/>
    </source>
</evidence>
<dbReference type="AlphaFoldDB" id="A0A1Y2DSP4"/>
<dbReference type="EMBL" id="MCFJ01000009">
    <property type="protein sequence ID" value="ORY62288.1"/>
    <property type="molecule type" value="Genomic_DNA"/>
</dbReference>
<feature type="region of interest" description="Disordered" evidence="1">
    <location>
        <begin position="161"/>
        <end position="184"/>
    </location>
</feature>
<accession>A0A1Y2DSP4</accession>
<reference evidence="2 3" key="1">
    <citation type="submission" date="2016-07" db="EMBL/GenBank/DDBJ databases">
        <title>Pervasive Adenine N6-methylation of Active Genes in Fungi.</title>
        <authorList>
            <consortium name="DOE Joint Genome Institute"/>
            <person name="Mondo S.J."/>
            <person name="Dannebaum R.O."/>
            <person name="Kuo R.C."/>
            <person name="Labutti K."/>
            <person name="Haridas S."/>
            <person name="Kuo A."/>
            <person name="Salamov A."/>
            <person name="Ahrendt S.R."/>
            <person name="Lipzen A."/>
            <person name="Sullivan W."/>
            <person name="Andreopoulos W.B."/>
            <person name="Clum A."/>
            <person name="Lindquist E."/>
            <person name="Daum C."/>
            <person name="Ramamoorthy G.K."/>
            <person name="Gryganskyi A."/>
            <person name="Culley D."/>
            <person name="Magnuson J.K."/>
            <person name="James T.Y."/>
            <person name="O'Malley M.A."/>
            <person name="Stajich J.E."/>
            <person name="Spatafora J.W."/>
            <person name="Visel A."/>
            <person name="Grigoriev I.V."/>
        </authorList>
    </citation>
    <scope>NUCLEOTIDE SEQUENCE [LARGE SCALE GENOMIC DNA]</scope>
    <source>
        <strain evidence="2 3">CBS 129021</strain>
    </source>
</reference>